<proteinExistence type="predicted"/>
<name>A0A481YU52_9VIRU</name>
<protein>
    <submittedName>
        <fullName evidence="1">Uncharacterized protein</fullName>
    </submittedName>
</protein>
<sequence>MDIPPGLDINKIRKIFQEENKIEEERESEKLLENILKKIMKSAKKCDPYAVVIRATKPIYPHVNLDNILKVLNDRGFCASVDDRVYYDCDCHPMDDCSHEKKGPHIIIENNWK</sequence>
<dbReference type="EMBL" id="MK500329">
    <property type="protein sequence ID" value="QBK86054.1"/>
    <property type="molecule type" value="Genomic_DNA"/>
</dbReference>
<accession>A0A481YU52</accession>
<organism evidence="1">
    <name type="scientific">Marseillevirus LCMAC101</name>
    <dbReference type="NCBI Taxonomy" id="2506602"/>
    <lineage>
        <taxon>Viruses</taxon>
        <taxon>Varidnaviria</taxon>
        <taxon>Bamfordvirae</taxon>
        <taxon>Nucleocytoviricota</taxon>
        <taxon>Megaviricetes</taxon>
        <taxon>Pimascovirales</taxon>
        <taxon>Pimascovirales incertae sedis</taxon>
        <taxon>Marseilleviridae</taxon>
    </lineage>
</organism>
<evidence type="ECO:0000313" key="1">
    <source>
        <dbReference type="EMBL" id="QBK86054.1"/>
    </source>
</evidence>
<reference evidence="1" key="1">
    <citation type="journal article" date="2019" name="MBio">
        <title>Virus Genomes from Deep Sea Sediments Expand the Ocean Megavirome and Support Independent Origins of Viral Gigantism.</title>
        <authorList>
            <person name="Backstrom D."/>
            <person name="Yutin N."/>
            <person name="Jorgensen S.L."/>
            <person name="Dharamshi J."/>
            <person name="Homa F."/>
            <person name="Zaremba-Niedwiedzka K."/>
            <person name="Spang A."/>
            <person name="Wolf Y.I."/>
            <person name="Koonin E.V."/>
            <person name="Ettema T.J."/>
        </authorList>
    </citation>
    <scope>NUCLEOTIDE SEQUENCE</scope>
</reference>
<gene>
    <name evidence="1" type="ORF">LCMAC101_06490</name>
</gene>